<protein>
    <submittedName>
        <fullName evidence="3">AAA family ATPase</fullName>
    </submittedName>
</protein>
<keyword evidence="4" id="KW-1185">Reference proteome</keyword>
<gene>
    <name evidence="3" type="ORF">QO231_00270</name>
</gene>
<dbReference type="Proteomes" id="UP001255416">
    <property type="component" value="Unassembled WGS sequence"/>
</dbReference>
<dbReference type="InterPro" id="IPR027417">
    <property type="entry name" value="P-loop_NTPase"/>
</dbReference>
<feature type="compositionally biased region" description="Basic and acidic residues" evidence="1">
    <location>
        <begin position="321"/>
        <end position="333"/>
    </location>
</feature>
<proteinExistence type="predicted"/>
<evidence type="ECO:0000313" key="3">
    <source>
        <dbReference type="EMBL" id="MDU9002277.1"/>
    </source>
</evidence>
<accession>A0ABU3V7Y2</accession>
<evidence type="ECO:0000256" key="1">
    <source>
        <dbReference type="SAM" id="MobiDB-lite"/>
    </source>
</evidence>
<organism evidence="3 4">
    <name type="scientific">Sedimentitalea todarodis</name>
    <dbReference type="NCBI Taxonomy" id="1631240"/>
    <lineage>
        <taxon>Bacteria</taxon>
        <taxon>Pseudomonadati</taxon>
        <taxon>Pseudomonadota</taxon>
        <taxon>Alphaproteobacteria</taxon>
        <taxon>Rhodobacterales</taxon>
        <taxon>Paracoccaceae</taxon>
        <taxon>Sedimentitalea</taxon>
    </lineage>
</organism>
<dbReference type="Gene3D" id="1.25.40.10">
    <property type="entry name" value="Tetratricopeptide repeat domain"/>
    <property type="match status" value="1"/>
</dbReference>
<dbReference type="Gene3D" id="3.40.50.300">
    <property type="entry name" value="P-loop containing nucleotide triphosphate hydrolases"/>
    <property type="match status" value="1"/>
</dbReference>
<evidence type="ECO:0000313" key="4">
    <source>
        <dbReference type="Proteomes" id="UP001255416"/>
    </source>
</evidence>
<dbReference type="InterPro" id="IPR049945">
    <property type="entry name" value="AAA_22"/>
</dbReference>
<feature type="domain" description="ORC1/DEAH AAA+ ATPase" evidence="2">
    <location>
        <begin position="45"/>
        <end position="169"/>
    </location>
</feature>
<name>A0ABU3V7Y2_9RHOB</name>
<dbReference type="Pfam" id="PF13401">
    <property type="entry name" value="AAA_22"/>
    <property type="match status" value="1"/>
</dbReference>
<dbReference type="PANTHER" id="PTHR35894:SF1">
    <property type="entry name" value="PHOSPHORIBULOKINASE _ URIDINE KINASE FAMILY"/>
    <property type="match status" value="1"/>
</dbReference>
<feature type="compositionally biased region" description="Pro residues" evidence="1">
    <location>
        <begin position="274"/>
        <end position="286"/>
    </location>
</feature>
<feature type="compositionally biased region" description="Polar residues" evidence="1">
    <location>
        <begin position="297"/>
        <end position="307"/>
    </location>
</feature>
<dbReference type="RefSeq" id="WP_316771821.1">
    <property type="nucleotide sequence ID" value="NZ_JASMWN010000001.1"/>
</dbReference>
<dbReference type="InterPro" id="IPR052026">
    <property type="entry name" value="ExeA_AAA_ATPase_DNA-bind"/>
</dbReference>
<dbReference type="EMBL" id="JASMWN010000001">
    <property type="protein sequence ID" value="MDU9002277.1"/>
    <property type="molecule type" value="Genomic_DNA"/>
</dbReference>
<dbReference type="InterPro" id="IPR011990">
    <property type="entry name" value="TPR-like_helical_dom_sf"/>
</dbReference>
<reference evidence="4" key="1">
    <citation type="submission" date="2023-05" db="EMBL/GenBank/DDBJ databases">
        <title>Sedimentitalea sp. nov. JM2-8.</title>
        <authorList>
            <person name="Huang J."/>
        </authorList>
    </citation>
    <scope>NUCLEOTIDE SEQUENCE [LARGE SCALE GENOMIC DNA]</scope>
    <source>
        <strain evidence="4">KHS03</strain>
    </source>
</reference>
<feature type="region of interest" description="Disordered" evidence="1">
    <location>
        <begin position="271"/>
        <end position="369"/>
    </location>
</feature>
<dbReference type="PANTHER" id="PTHR35894">
    <property type="entry name" value="GENERAL SECRETION PATHWAY PROTEIN A-RELATED"/>
    <property type="match status" value="1"/>
</dbReference>
<sequence length="829" mass="87559">MYETFFDLKTLPFKITPDPSFMYWDVAHKRAASVLAFGIEQLVPITVVTGDVGTGKTTLLQHFLEEAPRETTIGMLSNFWSGMGGLYQWILSAFDIRVEGSTVQQYRAFEDFAISEYAAGRRCVLIVDEAQNISDEDLEQLRMLTNINARKDCLVMLFLVGQPELRDRLKQPNNSQIAQRVGAAFHLGPMNLEDTGHYVRHRISVAGGTREIFDDGAIERVFGVSGGVPRLINVVCELALVTAFGEGVETIDAAYMDEFLAEAAETGLIAHLPNQPPTPVSGPPPRQTAKGPAGSPGSPSFRKSASLGTGKPSIRLVSDPWDTKETVSPDADPHVPAARTAEPAPEEAAETTAEPASQEPDGAPLSDDEALDLLSPEPVVTPEPQAESEQPREAAKDVVALEQQPGLNEVLDANLASALRQEPDQPPARSTVSRGVVARTRNNRVNVALIGVAVVVVFGAGIWILRETSSDGVADVPPSGTAPESTEAAQEPAVSDAPQDAPAQPENDAGVKEEPAADVIVATPSAGSAPETDHAVERDPEPVASGAIVLLDNPAGEALLESALTASISDPFAAVIDYSRAALRGEDQAAYYLGQLFETGVDVPRDIAAARAWYEHAQSNVRSARRRLAGLEAVESTGPLAAAMPLLGGQLPDGTAEFVWSGGVGAAPEYFVVEMAAAPDAPIVRLAPTGLTAVSIPDIGDEQVWRVLAVRPASSDYVVSNWYAMGQAGEPVSTDAGPVRPEVSVGGTEADTINAAVAALTAAGISVTSESFLDAANEGGVVRYAYDADRPAAEQVISLLGNDLELEQIPAEPTENRLILPGQLSVVLN</sequence>
<dbReference type="SUPFAM" id="SSF81901">
    <property type="entry name" value="HCP-like"/>
    <property type="match status" value="1"/>
</dbReference>
<dbReference type="SUPFAM" id="SSF52540">
    <property type="entry name" value="P-loop containing nucleoside triphosphate hydrolases"/>
    <property type="match status" value="1"/>
</dbReference>
<evidence type="ECO:0000259" key="2">
    <source>
        <dbReference type="Pfam" id="PF13401"/>
    </source>
</evidence>
<comment type="caution">
    <text evidence="3">The sequence shown here is derived from an EMBL/GenBank/DDBJ whole genome shotgun (WGS) entry which is preliminary data.</text>
</comment>
<feature type="region of interest" description="Disordered" evidence="1">
    <location>
        <begin position="471"/>
        <end position="512"/>
    </location>
</feature>